<keyword evidence="10 13" id="KW-1133">Transmembrane helix</keyword>
<evidence type="ECO:0000256" key="3">
    <source>
        <dbReference type="ARBA" id="ARBA00007931"/>
    </source>
</evidence>
<feature type="transmembrane region" description="Helical" evidence="13">
    <location>
        <begin position="163"/>
        <end position="181"/>
    </location>
</feature>
<keyword evidence="5 14" id="KW-0645">Protease</keyword>
<dbReference type="RefSeq" id="WP_153924228.1">
    <property type="nucleotide sequence ID" value="NZ_JACRWE010000002.1"/>
</dbReference>
<feature type="transmembrane region" description="Helical" evidence="13">
    <location>
        <begin position="6"/>
        <end position="32"/>
    </location>
</feature>
<dbReference type="EMBL" id="JACRWE010000002">
    <property type="protein sequence ID" value="MBC5996131.1"/>
    <property type="molecule type" value="Genomic_DNA"/>
</dbReference>
<dbReference type="PANTHER" id="PTHR35864">
    <property type="entry name" value="ZINC METALLOPROTEASE MJ0611-RELATED"/>
    <property type="match status" value="1"/>
</dbReference>
<comment type="caution">
    <text evidence="14">The sequence shown here is derived from an EMBL/GenBank/DDBJ whole genome shotgun (WGS) entry which is preliminary data.</text>
</comment>
<dbReference type="InterPro" id="IPR052348">
    <property type="entry name" value="Metallopeptidase_M50B"/>
</dbReference>
<organism evidence="14 15">
    <name type="scientific">Romboutsia faecis</name>
    <dbReference type="NCBI Taxonomy" id="2764597"/>
    <lineage>
        <taxon>Bacteria</taxon>
        <taxon>Bacillati</taxon>
        <taxon>Bacillota</taxon>
        <taxon>Clostridia</taxon>
        <taxon>Peptostreptococcales</taxon>
        <taxon>Peptostreptococcaceae</taxon>
        <taxon>Romboutsia</taxon>
    </lineage>
</organism>
<reference evidence="14 15" key="1">
    <citation type="submission" date="2020-08" db="EMBL/GenBank/DDBJ databases">
        <authorList>
            <person name="Liu C."/>
            <person name="Sun Q."/>
        </authorList>
    </citation>
    <scope>NUCLEOTIDE SEQUENCE [LARGE SCALE GENOMIC DNA]</scope>
    <source>
        <strain evidence="14 15">NSJ-18</strain>
    </source>
</reference>
<comment type="subcellular location">
    <subcellularLocation>
        <location evidence="2">Cell membrane</location>
        <topology evidence="2">Multi-pass membrane protein</topology>
    </subcellularLocation>
</comment>
<keyword evidence="7" id="KW-0479">Metal-binding</keyword>
<evidence type="ECO:0000313" key="15">
    <source>
        <dbReference type="Proteomes" id="UP000609849"/>
    </source>
</evidence>
<proteinExistence type="inferred from homology"/>
<evidence type="ECO:0000256" key="11">
    <source>
        <dbReference type="ARBA" id="ARBA00023049"/>
    </source>
</evidence>
<evidence type="ECO:0000256" key="5">
    <source>
        <dbReference type="ARBA" id="ARBA00022670"/>
    </source>
</evidence>
<protein>
    <submittedName>
        <fullName evidence="14">Site-2 protease family protein</fullName>
    </submittedName>
</protein>
<comment type="similarity">
    <text evidence="3">Belongs to the peptidase M50B family.</text>
</comment>
<evidence type="ECO:0000256" key="9">
    <source>
        <dbReference type="ARBA" id="ARBA00022833"/>
    </source>
</evidence>
<name>A0ABR7JMH2_9FIRM</name>
<comment type="cofactor">
    <cofactor evidence="1">
        <name>Zn(2+)</name>
        <dbReference type="ChEBI" id="CHEBI:29105"/>
    </cofactor>
</comment>
<dbReference type="InterPro" id="IPR044537">
    <property type="entry name" value="Rip2-like"/>
</dbReference>
<dbReference type="GO" id="GO:0006508">
    <property type="term" value="P:proteolysis"/>
    <property type="evidence" value="ECO:0007669"/>
    <property type="project" value="UniProtKB-KW"/>
</dbReference>
<dbReference type="GO" id="GO:0008233">
    <property type="term" value="F:peptidase activity"/>
    <property type="evidence" value="ECO:0007669"/>
    <property type="project" value="UniProtKB-KW"/>
</dbReference>
<dbReference type="PANTHER" id="PTHR35864:SF1">
    <property type="entry name" value="ZINC METALLOPROTEASE YWHC-RELATED"/>
    <property type="match status" value="1"/>
</dbReference>
<keyword evidence="12 13" id="KW-0472">Membrane</keyword>
<feature type="transmembrane region" description="Helical" evidence="13">
    <location>
        <begin position="112"/>
        <end position="134"/>
    </location>
</feature>
<evidence type="ECO:0000256" key="12">
    <source>
        <dbReference type="ARBA" id="ARBA00023136"/>
    </source>
</evidence>
<evidence type="ECO:0000256" key="7">
    <source>
        <dbReference type="ARBA" id="ARBA00022723"/>
    </source>
</evidence>
<keyword evidence="8" id="KW-0378">Hydrolase</keyword>
<keyword evidence="9" id="KW-0862">Zinc</keyword>
<dbReference type="CDD" id="cd06158">
    <property type="entry name" value="S2P-M50_like_1"/>
    <property type="match status" value="1"/>
</dbReference>
<sequence length="196" mass="21199">MNFLSNILVYLVAIAIALSVHEFGHALAAYLLGDNTAKAYGRLTLNPAKHVDPIGLLTLLIFHIGWAKPVPVNPNNFKSYKWGNVIVSLAGAVGNIIAAIIAVIVMKNSHMYAIYAIASTTASLNIAFAAFNLLPIPPLDGWGVVSAFIPLKWSEFVYKYESYGQLILLLAIFTGAYSIIVNPIRSVLLSIVGIFL</sequence>
<evidence type="ECO:0000313" key="14">
    <source>
        <dbReference type="EMBL" id="MBC5996131.1"/>
    </source>
</evidence>
<gene>
    <name evidence="14" type="ORF">H8923_05100</name>
</gene>
<keyword evidence="15" id="KW-1185">Reference proteome</keyword>
<keyword evidence="6 13" id="KW-0812">Transmembrane</keyword>
<evidence type="ECO:0000256" key="10">
    <source>
        <dbReference type="ARBA" id="ARBA00022989"/>
    </source>
</evidence>
<keyword evidence="11" id="KW-0482">Metalloprotease</keyword>
<evidence type="ECO:0000256" key="4">
    <source>
        <dbReference type="ARBA" id="ARBA00022475"/>
    </source>
</evidence>
<evidence type="ECO:0000256" key="2">
    <source>
        <dbReference type="ARBA" id="ARBA00004651"/>
    </source>
</evidence>
<evidence type="ECO:0000256" key="13">
    <source>
        <dbReference type="SAM" id="Phobius"/>
    </source>
</evidence>
<dbReference type="Proteomes" id="UP000609849">
    <property type="component" value="Unassembled WGS sequence"/>
</dbReference>
<feature type="transmembrane region" description="Helical" evidence="13">
    <location>
        <begin position="82"/>
        <end position="105"/>
    </location>
</feature>
<keyword evidence="4" id="KW-1003">Cell membrane</keyword>
<evidence type="ECO:0000256" key="6">
    <source>
        <dbReference type="ARBA" id="ARBA00022692"/>
    </source>
</evidence>
<accession>A0ABR7JMH2</accession>
<evidence type="ECO:0000256" key="1">
    <source>
        <dbReference type="ARBA" id="ARBA00001947"/>
    </source>
</evidence>
<evidence type="ECO:0000256" key="8">
    <source>
        <dbReference type="ARBA" id="ARBA00022801"/>
    </source>
</evidence>